<organism evidence="2">
    <name type="scientific">Human cytomegalovirus</name>
    <name type="common">HHV-5</name>
    <name type="synonym">Human herpesvirus 5</name>
    <dbReference type="NCBI Taxonomy" id="10359"/>
    <lineage>
        <taxon>Viruses</taxon>
        <taxon>Duplodnaviria</taxon>
        <taxon>Heunggongvirae</taxon>
        <taxon>Peploviricota</taxon>
        <taxon>Herviviricetes</taxon>
        <taxon>Herpesvirales</taxon>
        <taxon>Orthoherpesviridae</taxon>
        <taxon>Betaherpesvirinae</taxon>
        <taxon>Cytomegalovirus</taxon>
        <taxon>Cytomegalovirus humanbeta5</taxon>
    </lineage>
</organism>
<organismHost>
    <name type="scientific">Homo sapiens</name>
    <name type="common">Human</name>
    <dbReference type="NCBI Taxonomy" id="9606"/>
</organismHost>
<feature type="region of interest" description="Disordered" evidence="1">
    <location>
        <begin position="1"/>
        <end position="21"/>
    </location>
</feature>
<reference evidence="2" key="1">
    <citation type="submission" date="2004-10" db="EMBL/GenBank/DDBJ databases">
        <title>Polymorphism of human cytomegalovirus UL134 gene.</title>
        <authorList>
            <person name="Ma Y.P."/>
            <person name="Ruan Q."/>
            <person name="He R."/>
            <person name="Qi Y."/>
        </authorList>
    </citation>
    <scope>NUCLEOTIDE SEQUENCE</scope>
    <source>
        <strain evidence="2">13j</strain>
    </source>
</reference>
<dbReference type="EMBL" id="AY779035">
    <property type="protein sequence ID" value="AAV52591.1"/>
    <property type="molecule type" value="Genomic_DNA"/>
</dbReference>
<gene>
    <name evidence="2" type="primary">UL134</name>
</gene>
<sequence length="177" mass="19620">MARTREASPVPPRSPTPSHSHTMIFSPAWNLKLRVGKGRCTDIYALDFWKRHFLARNVFIVQPLRKEMYAKSENSLSHRGRVTFRSDAAAAVVVVEPRPRPSARQLVPPRPRRVASAAWRGEARRADRRASPSAATVVVNSPSARTEVCPSVYSSVYLSPYLSSVWVPMSVLAAAVG</sequence>
<evidence type="ECO:0000256" key="1">
    <source>
        <dbReference type="SAM" id="MobiDB-lite"/>
    </source>
</evidence>
<evidence type="ECO:0000313" key="2">
    <source>
        <dbReference type="EMBL" id="AAV52591.1"/>
    </source>
</evidence>
<protein>
    <submittedName>
        <fullName evidence="2">UL134</fullName>
    </submittedName>
</protein>
<proteinExistence type="predicted"/>
<name>Q5S4M7_HCMV</name>
<accession>Q5S4M7</accession>